<keyword evidence="5" id="KW-0472">Membrane</keyword>
<dbReference type="InterPro" id="IPR005467">
    <property type="entry name" value="His_kinase_dom"/>
</dbReference>
<comment type="caution">
    <text evidence="7">The sequence shown here is derived from an EMBL/GenBank/DDBJ whole genome shotgun (WGS) entry which is preliminary data.</text>
</comment>
<feature type="transmembrane region" description="Helical" evidence="5">
    <location>
        <begin position="265"/>
        <end position="286"/>
    </location>
</feature>
<organism evidence="7 8">
    <name type="scientific">Hymenobacter ruricola</name>
    <dbReference type="NCBI Taxonomy" id="2791023"/>
    <lineage>
        <taxon>Bacteria</taxon>
        <taxon>Pseudomonadati</taxon>
        <taxon>Bacteroidota</taxon>
        <taxon>Cytophagia</taxon>
        <taxon>Cytophagales</taxon>
        <taxon>Hymenobacteraceae</taxon>
        <taxon>Hymenobacter</taxon>
    </lineage>
</organism>
<dbReference type="Gene3D" id="1.10.287.130">
    <property type="match status" value="1"/>
</dbReference>
<feature type="transmembrane region" description="Helical" evidence="5">
    <location>
        <begin position="150"/>
        <end position="171"/>
    </location>
</feature>
<dbReference type="Pfam" id="PF02518">
    <property type="entry name" value="HATPase_c"/>
    <property type="match status" value="1"/>
</dbReference>
<dbReference type="GO" id="GO:0016301">
    <property type="term" value="F:kinase activity"/>
    <property type="evidence" value="ECO:0007669"/>
    <property type="project" value="UniProtKB-KW"/>
</dbReference>
<feature type="transmembrane region" description="Helical" evidence="5">
    <location>
        <begin position="234"/>
        <end position="253"/>
    </location>
</feature>
<keyword evidence="5" id="KW-1133">Transmembrane helix</keyword>
<protein>
    <recommendedName>
        <fullName evidence="2">histidine kinase</fullName>
        <ecNumber evidence="2">2.7.13.3</ecNumber>
    </recommendedName>
</protein>
<dbReference type="InterPro" id="IPR036890">
    <property type="entry name" value="HATPase_C_sf"/>
</dbReference>
<accession>A0ABS0HZS3</accession>
<keyword evidence="7" id="KW-0808">Transferase</keyword>
<sequence>MGWVRLRFRPADSLRARALRLQVLGYGAWEVYLNGRLVQRSGTVRPNPSQVPAPEQLPAIEVPAGGPATQVLAIRFAPWQSGLLRLGTGNGNTARTLLQVRLRAEAQVRQQAAGQVVAALVSSAAAAVFGLLTLLHLAFFRYYPRQRANLYFAFFSLALALSGLTAVVQWGVAFPPLAVAVLLPFSQTLLFAVGYVWAVRALYALFGFRPGWVYKGLWGGVGALLVLGLSGATYLGNVLALLILVTIIELVRLTVRALRQRQRGAWIVGAGFAVILLVIVVLTLSALVSQLLRVPNPLQALSSGNWAVGLLFELSPALGISLFLAREFALDSQLLQVKLAEVERLSAQTLAQEQEKQALLAAQNETLEQQVQQRTSELQRSLTDLRATQAQLIQKEKMASLGELTAGIAHEIQNPLNFVNNFAEVSAELMAELEEAQAAHDAEEVTALAADVRQNLGKITEHGRRAAAIVRGMLEHSRQSTGERAPTDLNALCDEYLRLAYQGLRAKEKTFNATLQTDFAPGLPPVQAVAGDLGRVLLNLFGNAFYAVQKRQQTGEPGYAPTVTVSTQHTEGRVEIRVTDNGTGIPAGVLGKIFQPFFTTKPTGEGTGLGLSLSHDIIAQGHGGTLAVESREGEGTTFCVGLPLGAGA</sequence>
<feature type="domain" description="Histidine kinase" evidence="6">
    <location>
        <begin position="407"/>
        <end position="646"/>
    </location>
</feature>
<dbReference type="EC" id="2.7.13.3" evidence="2"/>
<evidence type="ECO:0000256" key="4">
    <source>
        <dbReference type="SAM" id="Coils"/>
    </source>
</evidence>
<evidence type="ECO:0000256" key="3">
    <source>
        <dbReference type="ARBA" id="ARBA00022553"/>
    </source>
</evidence>
<dbReference type="InterPro" id="IPR003661">
    <property type="entry name" value="HisK_dim/P_dom"/>
</dbReference>
<keyword evidence="7" id="KW-0418">Kinase</keyword>
<dbReference type="CDD" id="cd00082">
    <property type="entry name" value="HisKA"/>
    <property type="match status" value="1"/>
</dbReference>
<feature type="transmembrane region" description="Helical" evidence="5">
    <location>
        <begin position="116"/>
        <end position="138"/>
    </location>
</feature>
<reference evidence="7 8" key="1">
    <citation type="submission" date="2020-11" db="EMBL/GenBank/DDBJ databases">
        <authorList>
            <person name="Kim M.K."/>
        </authorList>
    </citation>
    <scope>NUCLEOTIDE SEQUENCE [LARGE SCALE GENOMIC DNA]</scope>
    <source>
        <strain evidence="7 8">BT662</strain>
    </source>
</reference>
<dbReference type="PANTHER" id="PTHR43065">
    <property type="entry name" value="SENSOR HISTIDINE KINASE"/>
    <property type="match status" value="1"/>
</dbReference>
<evidence type="ECO:0000313" key="7">
    <source>
        <dbReference type="EMBL" id="MBF9220194.1"/>
    </source>
</evidence>
<comment type="catalytic activity">
    <reaction evidence="1">
        <text>ATP + protein L-histidine = ADP + protein N-phospho-L-histidine.</text>
        <dbReference type="EC" id="2.7.13.3"/>
    </reaction>
</comment>
<gene>
    <name evidence="7" type="ORF">I2H31_03670</name>
</gene>
<feature type="coiled-coil region" evidence="4">
    <location>
        <begin position="419"/>
        <end position="446"/>
    </location>
</feature>
<name>A0ABS0HZS3_9BACT</name>
<dbReference type="Gene3D" id="3.30.565.10">
    <property type="entry name" value="Histidine kinase-like ATPase, C-terminal domain"/>
    <property type="match status" value="1"/>
</dbReference>
<dbReference type="PROSITE" id="PS50109">
    <property type="entry name" value="HIS_KIN"/>
    <property type="match status" value="1"/>
</dbReference>
<dbReference type="InterPro" id="IPR003594">
    <property type="entry name" value="HATPase_dom"/>
</dbReference>
<dbReference type="SMART" id="SM00387">
    <property type="entry name" value="HATPase_c"/>
    <property type="match status" value="1"/>
</dbReference>
<keyword evidence="3" id="KW-0597">Phosphoprotein</keyword>
<feature type="transmembrane region" description="Helical" evidence="5">
    <location>
        <begin position="177"/>
        <end position="199"/>
    </location>
</feature>
<evidence type="ECO:0000256" key="5">
    <source>
        <dbReference type="SAM" id="Phobius"/>
    </source>
</evidence>
<evidence type="ECO:0000256" key="1">
    <source>
        <dbReference type="ARBA" id="ARBA00000085"/>
    </source>
</evidence>
<keyword evidence="4" id="KW-0175">Coiled coil</keyword>
<dbReference type="SUPFAM" id="SSF55874">
    <property type="entry name" value="ATPase domain of HSP90 chaperone/DNA topoisomerase II/histidine kinase"/>
    <property type="match status" value="1"/>
</dbReference>
<evidence type="ECO:0000259" key="6">
    <source>
        <dbReference type="PROSITE" id="PS50109"/>
    </source>
</evidence>
<keyword evidence="8" id="KW-1185">Reference proteome</keyword>
<dbReference type="InterPro" id="IPR004358">
    <property type="entry name" value="Sig_transdc_His_kin-like_C"/>
</dbReference>
<dbReference type="Proteomes" id="UP000618931">
    <property type="component" value="Unassembled WGS sequence"/>
</dbReference>
<proteinExistence type="predicted"/>
<dbReference type="InterPro" id="IPR036097">
    <property type="entry name" value="HisK_dim/P_sf"/>
</dbReference>
<evidence type="ECO:0000256" key="2">
    <source>
        <dbReference type="ARBA" id="ARBA00012438"/>
    </source>
</evidence>
<dbReference type="Pfam" id="PF00512">
    <property type="entry name" value="HisKA"/>
    <property type="match status" value="1"/>
</dbReference>
<dbReference type="SMART" id="SM00388">
    <property type="entry name" value="HisKA"/>
    <property type="match status" value="1"/>
</dbReference>
<keyword evidence="5" id="KW-0812">Transmembrane</keyword>
<dbReference type="EMBL" id="JADQDM010000001">
    <property type="protein sequence ID" value="MBF9220194.1"/>
    <property type="molecule type" value="Genomic_DNA"/>
</dbReference>
<dbReference type="SUPFAM" id="SSF47384">
    <property type="entry name" value="Homodimeric domain of signal transducing histidine kinase"/>
    <property type="match status" value="1"/>
</dbReference>
<feature type="transmembrane region" description="Helical" evidence="5">
    <location>
        <begin position="211"/>
        <end position="228"/>
    </location>
</feature>
<dbReference type="PANTHER" id="PTHR43065:SF42">
    <property type="entry name" value="TWO-COMPONENT SENSOR PPRA"/>
    <property type="match status" value="1"/>
</dbReference>
<dbReference type="PRINTS" id="PR00344">
    <property type="entry name" value="BCTRLSENSOR"/>
</dbReference>
<evidence type="ECO:0000313" key="8">
    <source>
        <dbReference type="Proteomes" id="UP000618931"/>
    </source>
</evidence>